<keyword evidence="3" id="KW-0378">Hydrolase</keyword>
<organism evidence="3 4">
    <name type="scientific">Vibrio lentus</name>
    <dbReference type="NCBI Taxonomy" id="136468"/>
    <lineage>
        <taxon>Bacteria</taxon>
        <taxon>Pseudomonadati</taxon>
        <taxon>Pseudomonadota</taxon>
        <taxon>Gammaproteobacteria</taxon>
        <taxon>Vibrionales</taxon>
        <taxon>Vibrionaceae</taxon>
        <taxon>Vibrio</taxon>
    </lineage>
</organism>
<proteinExistence type="predicted"/>
<dbReference type="InterPro" id="IPR001638">
    <property type="entry name" value="Solute-binding_3/MltF_N"/>
</dbReference>
<feature type="domain" description="HD-GYP" evidence="2">
    <location>
        <begin position="821"/>
        <end position="1029"/>
    </location>
</feature>
<dbReference type="Proteomes" id="UP000235746">
    <property type="component" value="Unassembled WGS sequence"/>
</dbReference>
<dbReference type="InterPro" id="IPR003607">
    <property type="entry name" value="HD/PDEase_dom"/>
</dbReference>
<sequence>MKKKYTRISLRTVLGGMFVFCTLVTASVAIILQYHFAKKTELQHTLTQYQTIATGVSSHLSSLQNLADNITRRGAQLVSLIGVDTPEESIIVPLSQLLVRESSIHSIFVAKENNDFFQLINLSSKEVRSRVKAKPGDKWLLIVHRGVNRERSKVSIYYDENFNSRHTSNESSNFIPTQRSWFENAEYDETYNTSPYLFNTLKVSGETFSIKVPGSKTVVGVDILLSSLEAQLTNRFVKNKKAPEAEAFIYQENGQLIATNKVVDVEGRLPSVSPVDLTDEQRMLVDQAPELTVSNQNNWGPVDFAVGGRPNGFAIDLFKMISEMTGLKFRFVNGRSWNELVKDFDSGNIDILHSVADQGDLSSIGVVGKPLYHAKFAFLTKKENQHINTLDQVKQTRIGLLKGWSIQDDLEEAYPQMTIINYASLHDAIDGVLNGDIVAVLDIQKILTNKIRETFRPNLVINLLKGPNIPNAFYYLINEDQRALVEIINLAVSAITPEQRTELREKWFKGSTAQSTYTFVPYEELLEFAKDPTFVNSVRLVSVHGVEKYVYVAKLTHKEGRYFAVVIPKAHLMAGVNETVVYAVGASFLVLTLLIPIAWAMAKPISEPINALRKQVRFVKDREYEKVQRVHSRIEEIHQLGLSLMRGSHSLQQFEQRQNEFFESVIQLIARAIDEKSHYTAGHCNRVPEIALMLSEAAEKSEQASFKGFAFENDEERREFRIAAWLHDCGKIATPEFVVDKGSKLETNYNRIHEVRMRFEVLWRDVQIQYLLKKLQELGVDGQPEQALQQEFAVLTEEFKFIANANVGAEFMSDQDIARLHELAEKEWVRYFDRGLGLSPLEEARYQFKATPAVEKLLTDRPEHVIEREQPFYIDPEFGINMKVPDILYNHGELYNLAVQRGTLSAEERFKINEHMISGIKMLESIPFPPELERVPRYATTHHEAMEGFGYPRGLTGEELSIPERILAVADIFEALTAADRPYKKAKSLSEAIHIMSKMALGGHIDKDVFKLLLTSGTYLNYAKRYLPDELINDIDIEVYIDKLS</sequence>
<gene>
    <name evidence="3" type="ORF">BCT74_09215</name>
</gene>
<dbReference type="Pfam" id="PF00497">
    <property type="entry name" value="SBP_bac_3"/>
    <property type="match status" value="1"/>
</dbReference>
<dbReference type="SUPFAM" id="SSF53850">
    <property type="entry name" value="Periplasmic binding protein-like II"/>
    <property type="match status" value="1"/>
</dbReference>
<dbReference type="PANTHER" id="PTHR45228:SF5">
    <property type="entry name" value="CYCLIC DI-GMP PHOSPHODIESTERASE VC_1348-RELATED"/>
    <property type="match status" value="1"/>
</dbReference>
<dbReference type="Pfam" id="PF13487">
    <property type="entry name" value="HD_5"/>
    <property type="match status" value="1"/>
</dbReference>
<dbReference type="InterPro" id="IPR052020">
    <property type="entry name" value="Cyclic_di-GMP/3'3'-cGAMP_PDE"/>
</dbReference>
<evidence type="ECO:0000256" key="1">
    <source>
        <dbReference type="SAM" id="Phobius"/>
    </source>
</evidence>
<feature type="transmembrane region" description="Helical" evidence="1">
    <location>
        <begin position="12"/>
        <end position="36"/>
    </location>
</feature>
<keyword evidence="1" id="KW-1133">Transmembrane helix</keyword>
<dbReference type="CDD" id="cd01007">
    <property type="entry name" value="PBP2_BvgS_HisK_like"/>
    <property type="match status" value="1"/>
</dbReference>
<dbReference type="Gene3D" id="3.40.190.10">
    <property type="entry name" value="Periplasmic binding protein-like II"/>
    <property type="match status" value="2"/>
</dbReference>
<comment type="caution">
    <text evidence="3">The sequence shown here is derived from an EMBL/GenBank/DDBJ whole genome shotgun (WGS) entry which is preliminary data.</text>
</comment>
<evidence type="ECO:0000259" key="2">
    <source>
        <dbReference type="PROSITE" id="PS51832"/>
    </source>
</evidence>
<keyword evidence="1" id="KW-0472">Membrane</keyword>
<evidence type="ECO:0000313" key="3">
    <source>
        <dbReference type="EMBL" id="PML53533.1"/>
    </source>
</evidence>
<dbReference type="PANTHER" id="PTHR45228">
    <property type="entry name" value="CYCLIC DI-GMP PHOSPHODIESTERASE TM_0186-RELATED"/>
    <property type="match status" value="1"/>
</dbReference>
<dbReference type="SMART" id="SM00062">
    <property type="entry name" value="PBPb"/>
    <property type="match status" value="1"/>
</dbReference>
<dbReference type="CDD" id="cd00077">
    <property type="entry name" value="HDc"/>
    <property type="match status" value="2"/>
</dbReference>
<protein>
    <submittedName>
        <fullName evidence="3">Phosphohydrolase</fullName>
    </submittedName>
</protein>
<dbReference type="SUPFAM" id="SSF109604">
    <property type="entry name" value="HD-domain/PDEase-like"/>
    <property type="match status" value="2"/>
</dbReference>
<dbReference type="SMART" id="SM00471">
    <property type="entry name" value="HDc"/>
    <property type="match status" value="1"/>
</dbReference>
<dbReference type="EMBL" id="MCYL01000044">
    <property type="protein sequence ID" value="PML53533.1"/>
    <property type="molecule type" value="Genomic_DNA"/>
</dbReference>
<evidence type="ECO:0000313" key="4">
    <source>
        <dbReference type="Proteomes" id="UP000235746"/>
    </source>
</evidence>
<dbReference type="Gene3D" id="1.10.3210.10">
    <property type="entry name" value="Hypothetical protein af1432"/>
    <property type="match status" value="2"/>
</dbReference>
<name>A0A2N7IAN7_9VIBR</name>
<reference evidence="4" key="1">
    <citation type="submission" date="2016-07" db="EMBL/GenBank/DDBJ databases">
        <title>Nontailed viruses are major unrecognized killers of bacteria in the ocean.</title>
        <authorList>
            <person name="Kauffman K."/>
            <person name="Hussain F."/>
            <person name="Yang J."/>
            <person name="Arevalo P."/>
            <person name="Brown J."/>
            <person name="Cutler M."/>
            <person name="Kelly L."/>
            <person name="Polz M.F."/>
        </authorList>
    </citation>
    <scope>NUCLEOTIDE SEQUENCE [LARGE SCALE GENOMIC DNA]</scope>
    <source>
        <strain evidence="4">10N.261.51.B8</strain>
    </source>
</reference>
<dbReference type="GO" id="GO:0008081">
    <property type="term" value="F:phosphoric diester hydrolase activity"/>
    <property type="evidence" value="ECO:0007669"/>
    <property type="project" value="UniProtKB-ARBA"/>
</dbReference>
<dbReference type="InterPro" id="IPR037522">
    <property type="entry name" value="HD_GYP_dom"/>
</dbReference>
<dbReference type="PROSITE" id="PS51832">
    <property type="entry name" value="HD_GYP"/>
    <property type="match status" value="1"/>
</dbReference>
<keyword evidence="1" id="KW-0812">Transmembrane</keyword>
<accession>A0A2N7IAN7</accession>
<dbReference type="AlphaFoldDB" id="A0A2N7IAN7"/>